<evidence type="ECO:0000313" key="3">
    <source>
        <dbReference type="RefSeq" id="XP_035450802.2"/>
    </source>
</evidence>
<feature type="compositionally biased region" description="Basic and acidic residues" evidence="1">
    <location>
        <begin position="537"/>
        <end position="558"/>
    </location>
</feature>
<evidence type="ECO:0000313" key="2">
    <source>
        <dbReference type="Proteomes" id="UP000829999"/>
    </source>
</evidence>
<feature type="region of interest" description="Disordered" evidence="1">
    <location>
        <begin position="1039"/>
        <end position="1067"/>
    </location>
</feature>
<feature type="compositionally biased region" description="Basic and acidic residues" evidence="1">
    <location>
        <begin position="1041"/>
        <end position="1053"/>
    </location>
</feature>
<reference evidence="3" key="1">
    <citation type="submission" date="2025-08" db="UniProtKB">
        <authorList>
            <consortium name="RefSeq"/>
        </authorList>
    </citation>
    <scope>IDENTIFICATION</scope>
    <source>
        <tissue evidence="3">Whole larval tissue</tissue>
    </source>
</reference>
<feature type="region of interest" description="Disordered" evidence="1">
    <location>
        <begin position="774"/>
        <end position="806"/>
    </location>
</feature>
<keyword evidence="2" id="KW-1185">Reference proteome</keyword>
<feature type="compositionally biased region" description="Low complexity" evidence="1">
    <location>
        <begin position="722"/>
        <end position="732"/>
    </location>
</feature>
<feature type="compositionally biased region" description="Basic and acidic residues" evidence="1">
    <location>
        <begin position="232"/>
        <end position="241"/>
    </location>
</feature>
<dbReference type="RefSeq" id="XP_035450802.2">
    <property type="nucleotide sequence ID" value="XM_035594909.2"/>
</dbReference>
<name>A0A9R0DFM0_SPOFR</name>
<feature type="compositionally biased region" description="Basic and acidic residues" evidence="1">
    <location>
        <begin position="774"/>
        <end position="786"/>
    </location>
</feature>
<gene>
    <name evidence="3" type="primary">LOC118276566</name>
</gene>
<proteinExistence type="predicted"/>
<protein>
    <submittedName>
        <fullName evidence="3">Uncharacterized protein</fullName>
    </submittedName>
</protein>
<feature type="region of interest" description="Disordered" evidence="1">
    <location>
        <begin position="705"/>
        <end position="737"/>
    </location>
</feature>
<sequence>MKNINTCILFIIIGNFNHRIGIHAKNETDLTEDYFEQEARRDVEKLLAKIKSLRNDSNINNDKENKTPQRLIDKNIKKIKPLRKSIFGNGARRSMPNDPNAHDQNQVYNIMYQLSQGNPVKKVRMKNGEIVPDSLRKSYMNVKPEIYPADNTSNERDDQEETVLEVDNGNNVRYSRNENEFENIMRSSNNGNTFQAYEPARARSYLPLSANLENFNNLFHRFNRNGHKNVRNRPEKEESGTNDHNPYLRSNSPMSERDKEVLDATNDDSNENNPKRTKVTVLRTDVSDEAMYADINDQIDEFVNNFNDDKNENNMQRTVKYTEDQDAQPNDENRTRRAARTQAGYTQDPDTCKTYNENLVKLWSNLSKYLNVTEQPDELALHNIAMMVQAYLEHHTPQSPESYKSKHEGPRDKVTQIILRIRKTLEDSQASEAKIVKIIKKYAKPFYGDVENEDCQLTNEEYLQTSVGLLFKHYLDNIECYGDDHESAMNKRLILRHTKNRYLIRPRNGPVLITNDDYFKPDNGIYIDGEVYKDFQKGKIPGDRSSRNRRGSELDRNPQHQAPSRRSGIGNDKTRLIDRTFTRYRNNNVKSDGTKTKSRCERNAIRKLTSGLRPVIERFSLLQECQIDNTLRSQYDYPNSHSPYYLYASRYFSDDNEENHHYRKPLPIDRLTRKNTERSKLLESPKQDFEKEDFVRDDGDTWIRKQSNSNVKRSDVKDRTAETATENHNTNNDFQSPPIYDDYDGLFKTPPLIRNPLSSVINIKKIIDKVNNKTTHTKDKDKENKALTHRKHASTTSKPERYIDDDKGIDYDYSNESEHSNENINPSVENDNHSADIIEEPFQDLTRLRSSDNVFQEKKNTRTYESLSEFIKKARDVSLRTPEVTMPFALDDSKGYVELTYLMKYPRILVYRPQFLVKNLIPYDTFVKTANNFNMNNNDVRLMKIVRHLPDKTVNVLFETEDYDDPLQIRNANETLNSRRSAWTRNYNILPGYKRPSPKILRDLGTIIDQLRNTNMQNSLIRDDKNENLLPTDTKTVTTYDNEHTSSKPDTLHDTSTPDCKSTTTTTEVNDSDMLGVLNNRFSEIGSESSQNFYDDLMYYPKLANFYRAHGVTPTSTTTIKPKRNPATSIAKKIWNELMRILKIRLQKFMGNNIPNVTKNFKKLMA</sequence>
<feature type="region of interest" description="Disordered" evidence="1">
    <location>
        <begin position="537"/>
        <end position="575"/>
    </location>
</feature>
<feature type="region of interest" description="Disordered" evidence="1">
    <location>
        <begin position="225"/>
        <end position="278"/>
    </location>
</feature>
<feature type="compositionally biased region" description="Basic and acidic residues" evidence="1">
    <location>
        <begin position="712"/>
        <end position="721"/>
    </location>
</feature>
<accession>A0A9R0DFM0</accession>
<feature type="compositionally biased region" description="Low complexity" evidence="1">
    <location>
        <begin position="1054"/>
        <end position="1067"/>
    </location>
</feature>
<dbReference type="GeneID" id="118276566"/>
<evidence type="ECO:0000256" key="1">
    <source>
        <dbReference type="SAM" id="MobiDB-lite"/>
    </source>
</evidence>
<feature type="compositionally biased region" description="Polar residues" evidence="1">
    <location>
        <begin position="242"/>
        <end position="254"/>
    </location>
</feature>
<dbReference type="Proteomes" id="UP000829999">
    <property type="component" value="Chromosome 17"/>
</dbReference>
<organism evidence="2 3">
    <name type="scientific">Spodoptera frugiperda</name>
    <name type="common">Fall armyworm</name>
    <dbReference type="NCBI Taxonomy" id="7108"/>
    <lineage>
        <taxon>Eukaryota</taxon>
        <taxon>Metazoa</taxon>
        <taxon>Ecdysozoa</taxon>
        <taxon>Arthropoda</taxon>
        <taxon>Hexapoda</taxon>
        <taxon>Insecta</taxon>
        <taxon>Pterygota</taxon>
        <taxon>Neoptera</taxon>
        <taxon>Endopterygota</taxon>
        <taxon>Lepidoptera</taxon>
        <taxon>Glossata</taxon>
        <taxon>Ditrysia</taxon>
        <taxon>Noctuoidea</taxon>
        <taxon>Noctuidae</taxon>
        <taxon>Amphipyrinae</taxon>
        <taxon>Spodoptera</taxon>
    </lineage>
</organism>
<dbReference type="OrthoDB" id="7377039at2759"/>
<feature type="region of interest" description="Disordered" evidence="1">
    <location>
        <begin position="324"/>
        <end position="350"/>
    </location>
</feature>
<dbReference type="AlphaFoldDB" id="A0A9R0DFM0"/>